<dbReference type="HOGENOM" id="CLU_1310389_0_0_1"/>
<sequence length="210" mass="23583">MITLPTYIVISNHISKLKDAVNSNSLQELTKLVYFSQLEVVAAVSKFEEAFGGKGPYYTLCFGDRELLCLRIDIFVTPAALQSMQSALMSMALWTTMDYKNVPEFRYLEDLFDLRLLKDTIVPGSSTQVSNQSIDRMVTTLFGQSPTGVLYLGINQSKTHVTRASVSIKYQKRGMPHGHFVMPLRCPTYLRATLPFIHCFAVLSNGPMPK</sequence>
<dbReference type="GeneID" id="18924737"/>
<organism evidence="2">
    <name type="scientific">Melampsora larici-populina (strain 98AG31 / pathotype 3-4-7)</name>
    <name type="common">Poplar leaf rust fungus</name>
    <dbReference type="NCBI Taxonomy" id="747676"/>
    <lineage>
        <taxon>Eukaryota</taxon>
        <taxon>Fungi</taxon>
        <taxon>Dikarya</taxon>
        <taxon>Basidiomycota</taxon>
        <taxon>Pucciniomycotina</taxon>
        <taxon>Pucciniomycetes</taxon>
        <taxon>Pucciniales</taxon>
        <taxon>Melampsoraceae</taxon>
        <taxon>Melampsora</taxon>
    </lineage>
</organism>
<dbReference type="Proteomes" id="UP000001072">
    <property type="component" value="Unassembled WGS sequence"/>
</dbReference>
<dbReference type="VEuPathDB" id="FungiDB:MELLADRAFT_112598"/>
<dbReference type="EMBL" id="GL883157">
    <property type="protein sequence ID" value="EGF99547.1"/>
    <property type="molecule type" value="Genomic_DNA"/>
</dbReference>
<accession>F4S700</accession>
<evidence type="ECO:0000313" key="2">
    <source>
        <dbReference type="Proteomes" id="UP000001072"/>
    </source>
</evidence>
<keyword evidence="2" id="KW-1185">Reference proteome</keyword>
<evidence type="ECO:0000313" key="1">
    <source>
        <dbReference type="EMBL" id="EGF99547.1"/>
    </source>
</evidence>
<dbReference type="AlphaFoldDB" id="F4S700"/>
<gene>
    <name evidence="1" type="ORF">MELLADRAFT_112598</name>
</gene>
<dbReference type="InParanoid" id="F4S700"/>
<protein>
    <submittedName>
        <fullName evidence="1">Uncharacterized protein</fullName>
    </submittedName>
</protein>
<dbReference type="KEGG" id="mlr:MELLADRAFT_112598"/>
<dbReference type="RefSeq" id="XP_007417181.1">
    <property type="nucleotide sequence ID" value="XM_007417119.1"/>
</dbReference>
<proteinExistence type="predicted"/>
<reference evidence="2" key="1">
    <citation type="journal article" date="2011" name="Proc. Natl. Acad. Sci. U.S.A.">
        <title>Obligate biotrophy features unraveled by the genomic analysis of rust fungi.</title>
        <authorList>
            <person name="Duplessis S."/>
            <person name="Cuomo C.A."/>
            <person name="Lin Y.-C."/>
            <person name="Aerts A."/>
            <person name="Tisserant E."/>
            <person name="Veneault-Fourrey C."/>
            <person name="Joly D.L."/>
            <person name="Hacquard S."/>
            <person name="Amselem J."/>
            <person name="Cantarel B.L."/>
            <person name="Chiu R."/>
            <person name="Coutinho P.M."/>
            <person name="Feau N."/>
            <person name="Field M."/>
            <person name="Frey P."/>
            <person name="Gelhaye E."/>
            <person name="Goldberg J."/>
            <person name="Grabherr M.G."/>
            <person name="Kodira C.D."/>
            <person name="Kohler A."/>
            <person name="Kuees U."/>
            <person name="Lindquist E.A."/>
            <person name="Lucas S.M."/>
            <person name="Mago R."/>
            <person name="Mauceli E."/>
            <person name="Morin E."/>
            <person name="Murat C."/>
            <person name="Pangilinan J.L."/>
            <person name="Park R."/>
            <person name="Pearson M."/>
            <person name="Quesneville H."/>
            <person name="Rouhier N."/>
            <person name="Sakthikumar S."/>
            <person name="Salamov A.A."/>
            <person name="Schmutz J."/>
            <person name="Selles B."/>
            <person name="Shapiro H."/>
            <person name="Tanguay P."/>
            <person name="Tuskan G.A."/>
            <person name="Henrissat B."/>
            <person name="Van de Peer Y."/>
            <person name="Rouze P."/>
            <person name="Ellis J.G."/>
            <person name="Dodds P.N."/>
            <person name="Schein J.E."/>
            <person name="Zhong S."/>
            <person name="Hamelin R.C."/>
            <person name="Grigoriev I.V."/>
            <person name="Szabo L.J."/>
            <person name="Martin F."/>
        </authorList>
    </citation>
    <scope>NUCLEOTIDE SEQUENCE [LARGE SCALE GENOMIC DNA]</scope>
    <source>
        <strain evidence="2">98AG31 / pathotype 3-4-7</strain>
    </source>
</reference>
<name>F4S700_MELLP</name>